<accession>A0AA40BBI2</accession>
<feature type="compositionally biased region" description="Acidic residues" evidence="6">
    <location>
        <begin position="137"/>
        <end position="163"/>
    </location>
</feature>
<evidence type="ECO:0000259" key="7">
    <source>
        <dbReference type="PROSITE" id="PS51999"/>
    </source>
</evidence>
<dbReference type="Proteomes" id="UP001172102">
    <property type="component" value="Unassembled WGS sequence"/>
</dbReference>
<dbReference type="AlphaFoldDB" id="A0AA40BBI2"/>
<dbReference type="EMBL" id="JAUKUA010000001">
    <property type="protein sequence ID" value="KAK0731235.1"/>
    <property type="molecule type" value="Genomic_DNA"/>
</dbReference>
<keyword evidence="2 4" id="KW-0863">Zinc-finger</keyword>
<evidence type="ECO:0000256" key="2">
    <source>
        <dbReference type="ARBA" id="ARBA00022771"/>
    </source>
</evidence>
<dbReference type="InterPro" id="IPR010666">
    <property type="entry name" value="Znf_GRF"/>
</dbReference>
<feature type="compositionally biased region" description="Basic and acidic residues" evidence="6">
    <location>
        <begin position="243"/>
        <end position="254"/>
    </location>
</feature>
<feature type="coiled-coil region" evidence="5">
    <location>
        <begin position="375"/>
        <end position="420"/>
    </location>
</feature>
<dbReference type="Pfam" id="PF06839">
    <property type="entry name" value="Zn_ribbon_GRF"/>
    <property type="match status" value="1"/>
</dbReference>
<evidence type="ECO:0000313" key="8">
    <source>
        <dbReference type="EMBL" id="KAK0731235.1"/>
    </source>
</evidence>
<name>A0AA40BBI2_9PEZI</name>
<proteinExistence type="predicted"/>
<organism evidence="8 9">
    <name type="scientific">Lasiosphaeris hirsuta</name>
    <dbReference type="NCBI Taxonomy" id="260670"/>
    <lineage>
        <taxon>Eukaryota</taxon>
        <taxon>Fungi</taxon>
        <taxon>Dikarya</taxon>
        <taxon>Ascomycota</taxon>
        <taxon>Pezizomycotina</taxon>
        <taxon>Sordariomycetes</taxon>
        <taxon>Sordariomycetidae</taxon>
        <taxon>Sordariales</taxon>
        <taxon>Lasiosphaeriaceae</taxon>
        <taxon>Lasiosphaeris</taxon>
    </lineage>
</organism>
<evidence type="ECO:0000256" key="4">
    <source>
        <dbReference type="PROSITE-ProRule" id="PRU01343"/>
    </source>
</evidence>
<gene>
    <name evidence="8" type="ORF">B0H67DRAFT_549038</name>
</gene>
<feature type="compositionally biased region" description="Polar residues" evidence="6">
    <location>
        <begin position="257"/>
        <end position="283"/>
    </location>
</feature>
<keyword evidence="1" id="KW-0479">Metal-binding</keyword>
<dbReference type="PROSITE" id="PS51999">
    <property type="entry name" value="ZF_GRF"/>
    <property type="match status" value="1"/>
</dbReference>
<dbReference type="GO" id="GO:0008270">
    <property type="term" value="F:zinc ion binding"/>
    <property type="evidence" value="ECO:0007669"/>
    <property type="project" value="UniProtKB-KW"/>
</dbReference>
<comment type="caution">
    <text evidence="8">The sequence shown here is derived from an EMBL/GenBank/DDBJ whole genome shotgun (WGS) entry which is preliminary data.</text>
</comment>
<evidence type="ECO:0000256" key="3">
    <source>
        <dbReference type="ARBA" id="ARBA00022833"/>
    </source>
</evidence>
<evidence type="ECO:0000256" key="1">
    <source>
        <dbReference type="ARBA" id="ARBA00022723"/>
    </source>
</evidence>
<feature type="compositionally biased region" description="Polar residues" evidence="6">
    <location>
        <begin position="209"/>
        <end position="219"/>
    </location>
</feature>
<reference evidence="8" key="1">
    <citation type="submission" date="2023-06" db="EMBL/GenBank/DDBJ databases">
        <title>Genome-scale phylogeny and comparative genomics of the fungal order Sordariales.</title>
        <authorList>
            <consortium name="Lawrence Berkeley National Laboratory"/>
            <person name="Hensen N."/>
            <person name="Bonometti L."/>
            <person name="Westerberg I."/>
            <person name="Brannstrom I.O."/>
            <person name="Guillou S."/>
            <person name="Cros-Aarteil S."/>
            <person name="Calhoun S."/>
            <person name="Haridas S."/>
            <person name="Kuo A."/>
            <person name="Mondo S."/>
            <person name="Pangilinan J."/>
            <person name="Riley R."/>
            <person name="Labutti K."/>
            <person name="Andreopoulos B."/>
            <person name="Lipzen A."/>
            <person name="Chen C."/>
            <person name="Yanf M."/>
            <person name="Daum C."/>
            <person name="Ng V."/>
            <person name="Clum A."/>
            <person name="Steindorff A."/>
            <person name="Ohm R."/>
            <person name="Martin F."/>
            <person name="Silar P."/>
            <person name="Natvig D."/>
            <person name="Lalanne C."/>
            <person name="Gautier V."/>
            <person name="Ament-Velasquez S.L."/>
            <person name="Kruys A."/>
            <person name="Hutchinson M.I."/>
            <person name="Powell A.J."/>
            <person name="Barry K."/>
            <person name="Miller A.N."/>
            <person name="Grigoriev I.V."/>
            <person name="Debuchy R."/>
            <person name="Gladieux P."/>
            <person name="Thoren M.H."/>
            <person name="Johannesson H."/>
        </authorList>
    </citation>
    <scope>NUCLEOTIDE SEQUENCE</scope>
    <source>
        <strain evidence="8">SMH4607-1</strain>
    </source>
</reference>
<evidence type="ECO:0000256" key="6">
    <source>
        <dbReference type="SAM" id="MobiDB-lite"/>
    </source>
</evidence>
<keyword evidence="3" id="KW-0862">Zinc</keyword>
<sequence length="428" mass="46696">MPPPGTPRTLGTFKPDQGWFCDCDPPRPGDRFTVHKQGANNGRRFYTCGKPHDIQCGFWVWEEKAQEIETMVLTRAAAQKAQQAQKAIKAGELEDTQTSMPTPSAAAGGSQPLVNLAVKPRGQRIFRGAGAGQDALADSDNDDSDEDYSDDGDNGDGDNDELPDFQPRKTRNIIVSPFSTAKAKMAPTTPKPAKKRRLAHPRHGEGTDTGANIANQNGDSDLHPDEAESEGDGQGGGYGESNGKNEDHHYDGKGKNAATTGQGSITTSQDKSLMTPSRPQTWGNAPVGLPTPVTKSAHRSRLFFASNGNQSSSKRLGVAPDVFMDDHDLTADVMGLLEDQKLEESVKQTVRQRLNTYVLQLRGIEAGRDATRAALKIKEVQVKKKELQIKMQEAEIEQLKELLENERRTHQKKMAILEDMLSNGDTGR</sequence>
<evidence type="ECO:0000313" key="9">
    <source>
        <dbReference type="Proteomes" id="UP001172102"/>
    </source>
</evidence>
<protein>
    <recommendedName>
        <fullName evidence="7">GRF-type domain-containing protein</fullName>
    </recommendedName>
</protein>
<feature type="compositionally biased region" description="Basic residues" evidence="6">
    <location>
        <begin position="192"/>
        <end position="201"/>
    </location>
</feature>
<feature type="region of interest" description="Disordered" evidence="6">
    <location>
        <begin position="129"/>
        <end position="291"/>
    </location>
</feature>
<keyword evidence="5" id="KW-0175">Coiled coil</keyword>
<keyword evidence="9" id="KW-1185">Reference proteome</keyword>
<evidence type="ECO:0000256" key="5">
    <source>
        <dbReference type="SAM" id="Coils"/>
    </source>
</evidence>
<feature type="domain" description="GRF-type" evidence="7">
    <location>
        <begin position="21"/>
        <end position="65"/>
    </location>
</feature>